<dbReference type="Proteomes" id="UP001500483">
    <property type="component" value="Unassembled WGS sequence"/>
</dbReference>
<comment type="caution">
    <text evidence="1">The sequence shown here is derived from an EMBL/GenBank/DDBJ whole genome shotgun (WGS) entry which is preliminary data.</text>
</comment>
<protein>
    <submittedName>
        <fullName evidence="1">Uncharacterized protein</fullName>
    </submittedName>
</protein>
<organism evidence="1 2">
    <name type="scientific">Saccharopolyspora gregorii</name>
    <dbReference type="NCBI Taxonomy" id="33914"/>
    <lineage>
        <taxon>Bacteria</taxon>
        <taxon>Bacillati</taxon>
        <taxon>Actinomycetota</taxon>
        <taxon>Actinomycetes</taxon>
        <taxon>Pseudonocardiales</taxon>
        <taxon>Pseudonocardiaceae</taxon>
        <taxon>Saccharopolyspora</taxon>
    </lineage>
</organism>
<reference evidence="2" key="1">
    <citation type="journal article" date="2019" name="Int. J. Syst. Evol. Microbiol.">
        <title>The Global Catalogue of Microorganisms (GCM) 10K type strain sequencing project: providing services to taxonomists for standard genome sequencing and annotation.</title>
        <authorList>
            <consortium name="The Broad Institute Genomics Platform"/>
            <consortium name="The Broad Institute Genome Sequencing Center for Infectious Disease"/>
            <person name="Wu L."/>
            <person name="Ma J."/>
        </authorList>
    </citation>
    <scope>NUCLEOTIDE SEQUENCE [LARGE SCALE GENOMIC DNA]</scope>
    <source>
        <strain evidence="2">JCM 9687</strain>
    </source>
</reference>
<keyword evidence="2" id="KW-1185">Reference proteome</keyword>
<name>A0ABP6RKZ8_9PSEU</name>
<dbReference type="SUPFAM" id="SSF52540">
    <property type="entry name" value="P-loop containing nucleoside triphosphate hydrolases"/>
    <property type="match status" value="1"/>
</dbReference>
<dbReference type="InterPro" id="IPR027417">
    <property type="entry name" value="P-loop_NTPase"/>
</dbReference>
<sequence>MFATTEPDKVLTSIRSRTHHYPFRLMPPGVMRELLERICGDEACGSNRRVRW</sequence>
<evidence type="ECO:0000313" key="2">
    <source>
        <dbReference type="Proteomes" id="UP001500483"/>
    </source>
</evidence>
<evidence type="ECO:0000313" key="1">
    <source>
        <dbReference type="EMBL" id="GAA3354315.1"/>
    </source>
</evidence>
<proteinExistence type="predicted"/>
<dbReference type="EMBL" id="BAAAYK010000031">
    <property type="protein sequence ID" value="GAA3354315.1"/>
    <property type="molecule type" value="Genomic_DNA"/>
</dbReference>
<dbReference type="RefSeq" id="WP_344924680.1">
    <property type="nucleotide sequence ID" value="NZ_BAAAYK010000031.1"/>
</dbReference>
<gene>
    <name evidence="1" type="ORF">GCM10020366_10650</name>
</gene>
<accession>A0ABP6RKZ8</accession>